<feature type="compositionally biased region" description="Pro residues" evidence="1">
    <location>
        <begin position="107"/>
        <end position="118"/>
    </location>
</feature>
<feature type="compositionally biased region" description="Acidic residues" evidence="1">
    <location>
        <begin position="51"/>
        <end position="62"/>
    </location>
</feature>
<feature type="compositionally biased region" description="Low complexity" evidence="1">
    <location>
        <begin position="86"/>
        <end position="106"/>
    </location>
</feature>
<evidence type="ECO:0000313" key="2">
    <source>
        <dbReference type="EMBL" id="KKF92565.1"/>
    </source>
</evidence>
<sequence length="217" mass="22803">MEQPGPVDGNLPRAPPRRRSRPATRGPASKRQKRRFAIRERDELSGPDSASDSESDSEEAIESNEGPGSGGGGAGNSAPPPANTLPPASTPSVQSSTTSTSTSRPTATPPPQTPPPPSGSSAYCGPPSCRKAPACCVCRLVTSWPSASSTGDTKHAVNYDQIDPARAVGTTASGNYTSQDHSRAPDKRSDFHSFFFQLLLVFILPPLTPANHYDNNH</sequence>
<proteinExistence type="predicted"/>
<evidence type="ECO:0000256" key="1">
    <source>
        <dbReference type="SAM" id="MobiDB-lite"/>
    </source>
</evidence>
<dbReference type="EMBL" id="LBBL01000377">
    <property type="protein sequence ID" value="KKF92565.1"/>
    <property type="molecule type" value="Genomic_DNA"/>
</dbReference>
<evidence type="ECO:0000313" key="3">
    <source>
        <dbReference type="Proteomes" id="UP000034841"/>
    </source>
</evidence>
<protein>
    <submittedName>
        <fullName evidence="2">Uncharacterized protein</fullName>
    </submittedName>
</protein>
<gene>
    <name evidence="2" type="ORF">CFO_g5086</name>
</gene>
<dbReference type="Proteomes" id="UP000034841">
    <property type="component" value="Unassembled WGS sequence"/>
</dbReference>
<organism evidence="2 3">
    <name type="scientific">Ceratocystis fimbriata f. sp. platani</name>
    <dbReference type="NCBI Taxonomy" id="88771"/>
    <lineage>
        <taxon>Eukaryota</taxon>
        <taxon>Fungi</taxon>
        <taxon>Dikarya</taxon>
        <taxon>Ascomycota</taxon>
        <taxon>Pezizomycotina</taxon>
        <taxon>Sordariomycetes</taxon>
        <taxon>Hypocreomycetidae</taxon>
        <taxon>Microascales</taxon>
        <taxon>Ceratocystidaceae</taxon>
        <taxon>Ceratocystis</taxon>
    </lineage>
</organism>
<feature type="region of interest" description="Disordered" evidence="1">
    <location>
        <begin position="1"/>
        <end position="124"/>
    </location>
</feature>
<feature type="compositionally biased region" description="Basic residues" evidence="1">
    <location>
        <begin position="15"/>
        <end position="36"/>
    </location>
</feature>
<dbReference type="AlphaFoldDB" id="A0A0F8AZY2"/>
<keyword evidence="3" id="KW-1185">Reference proteome</keyword>
<comment type="caution">
    <text evidence="2">The sequence shown here is derived from an EMBL/GenBank/DDBJ whole genome shotgun (WGS) entry which is preliminary data.</text>
</comment>
<accession>A0A0F8AZY2</accession>
<name>A0A0F8AZY2_CERFI</name>
<reference evidence="2 3" key="1">
    <citation type="submission" date="2015-04" db="EMBL/GenBank/DDBJ databases">
        <title>Genome sequence of Ceratocystis platani, a major pathogen of plane trees.</title>
        <authorList>
            <person name="Belbahri L."/>
        </authorList>
    </citation>
    <scope>NUCLEOTIDE SEQUENCE [LARGE SCALE GENOMIC DNA]</scope>
    <source>
        <strain evidence="2 3">CFO</strain>
    </source>
</reference>